<geneLocation type="plasmid" evidence="4">
    <name>II</name>
</geneLocation>
<dbReference type="SUPFAM" id="SSF50199">
    <property type="entry name" value="Staphylococcal nuclease"/>
    <property type="match status" value="1"/>
</dbReference>
<dbReference type="RefSeq" id="WP_244447561.1">
    <property type="nucleotide sequence ID" value="NZ_HG938356.1"/>
</dbReference>
<evidence type="ECO:0000259" key="2">
    <source>
        <dbReference type="SMART" id="SM00318"/>
    </source>
</evidence>
<reference evidence="4" key="1">
    <citation type="journal article" date="2014" name="BMC Genomics">
        <title>Genome sequencing of two Neorhizobium galegae strains reveals a noeT gene responsible for the unusual acetylation of the nodulation factors.</title>
        <authorList>
            <person name="Osterman J."/>
            <person name="Marsh J."/>
            <person name="Laine P.K."/>
            <person name="Zeng Z."/>
            <person name="Alatalo E."/>
            <person name="Sullivan J.T."/>
            <person name="Young J.P."/>
            <person name="Thomas-Oates J."/>
            <person name="Paulin L."/>
            <person name="Lindstrom K."/>
        </authorList>
    </citation>
    <scope>NUCLEOTIDE SEQUENCE [LARGE SCALE GENOMIC DNA]</scope>
    <source>
        <strain evidence="4">HAMBI 1141</strain>
        <plasmid evidence="4">II</plasmid>
    </source>
</reference>
<dbReference type="AlphaFoldDB" id="A0A068TJH9"/>
<feature type="chain" id="PRO_5001657074" evidence="1">
    <location>
        <begin position="22"/>
        <end position="227"/>
    </location>
</feature>
<dbReference type="Gene3D" id="2.40.50.90">
    <property type="match status" value="1"/>
</dbReference>
<feature type="domain" description="TNase-like" evidence="2">
    <location>
        <begin position="41"/>
        <end position="176"/>
    </location>
</feature>
<evidence type="ECO:0000313" key="3">
    <source>
        <dbReference type="EMBL" id="CDN57680.1"/>
    </source>
</evidence>
<keyword evidence="1" id="KW-0732">Signal</keyword>
<dbReference type="PATRIC" id="fig|1028801.3.peg.5447"/>
<dbReference type="InterPro" id="IPR035437">
    <property type="entry name" value="SNase_OB-fold_sf"/>
</dbReference>
<dbReference type="EMBL" id="HG938356">
    <property type="protein sequence ID" value="CDN57680.1"/>
    <property type="molecule type" value="Genomic_DNA"/>
</dbReference>
<keyword evidence="3" id="KW-0614">Plasmid</keyword>
<accession>A0A068TJH9</accession>
<protein>
    <submittedName>
        <fullName evidence="3">Nuclease (SNase domain protein)</fullName>
    </submittedName>
</protein>
<organism evidence="3 4">
    <name type="scientific">Neorhizobium galegae bv. officinalis bv. officinalis str. HAMBI 1141</name>
    <dbReference type="NCBI Taxonomy" id="1028801"/>
    <lineage>
        <taxon>Bacteria</taxon>
        <taxon>Pseudomonadati</taxon>
        <taxon>Pseudomonadota</taxon>
        <taxon>Alphaproteobacteria</taxon>
        <taxon>Hyphomicrobiales</taxon>
        <taxon>Rhizobiaceae</taxon>
        <taxon>Rhizobium/Agrobacterium group</taxon>
        <taxon>Neorhizobium</taxon>
    </lineage>
</organism>
<gene>
    <name evidence="3" type="ORF">RG1141_PA08480</name>
</gene>
<dbReference type="eggNOG" id="COG1525">
    <property type="taxonomic scope" value="Bacteria"/>
</dbReference>
<evidence type="ECO:0000256" key="1">
    <source>
        <dbReference type="SAM" id="SignalP"/>
    </source>
</evidence>
<dbReference type="InterPro" id="IPR016071">
    <property type="entry name" value="Staphylococal_nuclease_OB-fold"/>
</dbReference>
<dbReference type="Proteomes" id="UP000028186">
    <property type="component" value="Plasmid pHAMBI1141a"/>
</dbReference>
<evidence type="ECO:0000313" key="4">
    <source>
        <dbReference type="Proteomes" id="UP000028186"/>
    </source>
</evidence>
<dbReference type="KEGG" id="ngl:RG1141_PA08480"/>
<proteinExistence type="predicted"/>
<dbReference type="SMART" id="SM00318">
    <property type="entry name" value="SNc"/>
    <property type="match status" value="1"/>
</dbReference>
<name>A0A068TJH9_NEOGA</name>
<dbReference type="HOGENOM" id="CLU_1208790_0_0_5"/>
<feature type="signal peptide" evidence="1">
    <location>
        <begin position="1"/>
        <end position="21"/>
    </location>
</feature>
<sequence>MIRTRTVALLMLTLLPNASSPADFVRPALQSAKSTDRPIAQKIEGKVTVIDGRTLWFPASHLLVRLAGIDSCELPQWAFDPNATDPRSLVLAPVPCGALAKAWLKKIISGRRVVCTVNSNLTENLPGATCVVDGRDLALDMIGVGLARVDDPRRVPERYRSSQRYAMAARYGMWATYLLDLAEWRHKAVDKTLGRRPAADRNLLTTRQSEISPPFIDARRQPARRDR</sequence>